<dbReference type="EC" id="3.6.1.22" evidence="4"/>
<evidence type="ECO:0000256" key="9">
    <source>
        <dbReference type="ARBA" id="ARBA00023679"/>
    </source>
</evidence>
<comment type="caution">
    <text evidence="11">The sequence shown here is derived from an EMBL/GenBank/DDBJ whole genome shotgun (WGS) entry which is preliminary data.</text>
</comment>
<dbReference type="PROSITE" id="PS00893">
    <property type="entry name" value="NUDIX_BOX"/>
    <property type="match status" value="1"/>
</dbReference>
<dbReference type="Pfam" id="PF00293">
    <property type="entry name" value="NUDIX"/>
    <property type="match status" value="1"/>
</dbReference>
<evidence type="ECO:0000256" key="8">
    <source>
        <dbReference type="ARBA" id="ARBA00023027"/>
    </source>
</evidence>
<evidence type="ECO:0000313" key="12">
    <source>
        <dbReference type="EMBL" id="NFI23377.1"/>
    </source>
</evidence>
<evidence type="ECO:0000256" key="2">
    <source>
        <dbReference type="ARBA" id="ARBA00001947"/>
    </source>
</evidence>
<reference evidence="11 13" key="1">
    <citation type="submission" date="2019-04" db="EMBL/GenBank/DDBJ databases">
        <title>Genome sequencing of Clostridium botulinum Groups I-IV and Clostridium butyricum.</title>
        <authorList>
            <person name="Brunt J."/>
            <person name="Van Vliet A.H.M."/>
            <person name="Stringer S.C."/>
            <person name="Carter A.T."/>
            <person name="Peck M.W."/>
        </authorList>
    </citation>
    <scope>NUCLEOTIDE SEQUENCE</scope>
    <source>
        <strain evidence="11">IFR 15/031</strain>
        <strain evidence="12 13">IFR 15/034</strain>
    </source>
</reference>
<dbReference type="InterPro" id="IPR020084">
    <property type="entry name" value="NUDIX_hydrolase_CS"/>
</dbReference>
<comment type="cofactor">
    <cofactor evidence="2">
        <name>Zn(2+)</name>
        <dbReference type="ChEBI" id="CHEBI:29105"/>
    </cofactor>
</comment>
<accession>A0A6G4EKI4</accession>
<evidence type="ECO:0000313" key="11">
    <source>
        <dbReference type="EMBL" id="NFH63690.1"/>
    </source>
</evidence>
<evidence type="ECO:0000256" key="1">
    <source>
        <dbReference type="ARBA" id="ARBA00001946"/>
    </source>
</evidence>
<dbReference type="InterPro" id="IPR015797">
    <property type="entry name" value="NUDIX_hydrolase-like_dom_sf"/>
</dbReference>
<dbReference type="GO" id="GO:0006742">
    <property type="term" value="P:NADP+ catabolic process"/>
    <property type="evidence" value="ECO:0007669"/>
    <property type="project" value="TreeGrafter"/>
</dbReference>
<dbReference type="PROSITE" id="PS51462">
    <property type="entry name" value="NUDIX"/>
    <property type="match status" value="1"/>
</dbReference>
<dbReference type="PANTHER" id="PTHR42904:SF6">
    <property type="entry name" value="NAD-CAPPED RNA HYDROLASE NUDT12"/>
    <property type="match status" value="1"/>
</dbReference>
<keyword evidence="6" id="KW-0378">Hydrolase</keyword>
<evidence type="ECO:0000313" key="13">
    <source>
        <dbReference type="Proteomes" id="UP000482543"/>
    </source>
</evidence>
<evidence type="ECO:0000256" key="6">
    <source>
        <dbReference type="ARBA" id="ARBA00022801"/>
    </source>
</evidence>
<organism evidence="11">
    <name type="scientific">Clostridium botulinum</name>
    <dbReference type="NCBI Taxonomy" id="1491"/>
    <lineage>
        <taxon>Bacteria</taxon>
        <taxon>Bacillati</taxon>
        <taxon>Bacillota</taxon>
        <taxon>Clostridia</taxon>
        <taxon>Eubacteriales</taxon>
        <taxon>Clostridiaceae</taxon>
        <taxon>Clostridium</taxon>
    </lineage>
</organism>
<dbReference type="SUPFAM" id="SSF55811">
    <property type="entry name" value="Nudix"/>
    <property type="match status" value="1"/>
</dbReference>
<keyword evidence="7" id="KW-0460">Magnesium</keyword>
<evidence type="ECO:0000256" key="4">
    <source>
        <dbReference type="ARBA" id="ARBA00012381"/>
    </source>
</evidence>
<feature type="domain" description="Nudix hydrolase" evidence="10">
    <location>
        <begin position="37"/>
        <end position="159"/>
    </location>
</feature>
<dbReference type="GO" id="GO:0005829">
    <property type="term" value="C:cytosol"/>
    <property type="evidence" value="ECO:0007669"/>
    <property type="project" value="TreeGrafter"/>
</dbReference>
<evidence type="ECO:0000256" key="7">
    <source>
        <dbReference type="ARBA" id="ARBA00022842"/>
    </source>
</evidence>
<comment type="cofactor">
    <cofactor evidence="1">
        <name>Mg(2+)</name>
        <dbReference type="ChEBI" id="CHEBI:18420"/>
    </cofactor>
</comment>
<name>A0A6G4EKI4_CLOBO</name>
<dbReference type="EMBL" id="SWRL01000031">
    <property type="protein sequence ID" value="NFH63690.1"/>
    <property type="molecule type" value="Genomic_DNA"/>
</dbReference>
<dbReference type="GO" id="GO:0046872">
    <property type="term" value="F:metal ion binding"/>
    <property type="evidence" value="ECO:0007669"/>
    <property type="project" value="UniProtKB-KW"/>
</dbReference>
<evidence type="ECO:0000256" key="5">
    <source>
        <dbReference type="ARBA" id="ARBA00022723"/>
    </source>
</evidence>
<gene>
    <name evidence="11" type="ORF">FC962_17795</name>
    <name evidence="12" type="ORF">FC964_18855</name>
</gene>
<dbReference type="InterPro" id="IPR049734">
    <property type="entry name" value="NudC-like_C"/>
</dbReference>
<keyword evidence="5" id="KW-0479">Metal-binding</keyword>
<evidence type="ECO:0000259" key="10">
    <source>
        <dbReference type="PROSITE" id="PS51462"/>
    </source>
</evidence>
<keyword evidence="8" id="KW-0520">NAD</keyword>
<evidence type="ECO:0000256" key="3">
    <source>
        <dbReference type="ARBA" id="ARBA00009595"/>
    </source>
</evidence>
<dbReference type="Gene3D" id="3.90.79.10">
    <property type="entry name" value="Nucleoside Triphosphate Pyrophosphohydrolase"/>
    <property type="match status" value="1"/>
</dbReference>
<dbReference type="CDD" id="cd03429">
    <property type="entry name" value="NUDIX_NADH_pyrophosphatase_Nudt13"/>
    <property type="match status" value="1"/>
</dbReference>
<proteinExistence type="inferred from homology"/>
<sequence length="167" mass="19453">MKFKYCPLCGEKLIEKYSWDEGGVPYCKRHNIMYFDTPKPCIVVGVLKEDHVLLLKQSYIFKNSKVLLSGYVSSGETVEEAVHREVKEEAGINIRDLKYLGSDYLESKDIVMITFMATYRDGILNKSEEVEWIDWIPIKEAIDHMEEDEIGKKIIKKIMKNCQNSYI</sequence>
<dbReference type="Proteomes" id="UP000482543">
    <property type="component" value="Unassembled WGS sequence"/>
</dbReference>
<dbReference type="PANTHER" id="PTHR42904">
    <property type="entry name" value="NUDIX HYDROLASE, NUDC SUBFAMILY"/>
    <property type="match status" value="1"/>
</dbReference>
<dbReference type="GO" id="GO:0035529">
    <property type="term" value="F:NADH pyrophosphatase activity"/>
    <property type="evidence" value="ECO:0007669"/>
    <property type="project" value="TreeGrafter"/>
</dbReference>
<dbReference type="InterPro" id="IPR000086">
    <property type="entry name" value="NUDIX_hydrolase_dom"/>
</dbReference>
<dbReference type="EMBL" id="SWRJ01000011">
    <property type="protein sequence ID" value="NFI23377.1"/>
    <property type="molecule type" value="Genomic_DNA"/>
</dbReference>
<dbReference type="RefSeq" id="WP_061319773.1">
    <property type="nucleotide sequence ID" value="NZ_CP013247.1"/>
</dbReference>
<dbReference type="GO" id="GO:0019677">
    <property type="term" value="P:NAD+ catabolic process"/>
    <property type="evidence" value="ECO:0007669"/>
    <property type="project" value="TreeGrafter"/>
</dbReference>
<dbReference type="InterPro" id="IPR050241">
    <property type="entry name" value="NAD-cap_RNA_hydrolase_NudC"/>
</dbReference>
<comment type="catalytic activity">
    <reaction evidence="9">
        <text>a 5'-end NAD(+)-phospho-ribonucleoside in mRNA + H2O = a 5'-end phospho-adenosine-phospho-ribonucleoside in mRNA + beta-nicotinamide D-ribonucleotide + 2 H(+)</text>
        <dbReference type="Rhea" id="RHEA:60876"/>
        <dbReference type="Rhea" id="RHEA-COMP:15698"/>
        <dbReference type="Rhea" id="RHEA-COMP:15719"/>
        <dbReference type="ChEBI" id="CHEBI:14649"/>
        <dbReference type="ChEBI" id="CHEBI:15377"/>
        <dbReference type="ChEBI" id="CHEBI:15378"/>
        <dbReference type="ChEBI" id="CHEBI:144029"/>
        <dbReference type="ChEBI" id="CHEBI:144051"/>
    </reaction>
    <physiologicalReaction direction="left-to-right" evidence="9">
        <dbReference type="Rhea" id="RHEA:60877"/>
    </physiologicalReaction>
</comment>
<protein>
    <recommendedName>
        <fullName evidence="4">NAD(+) diphosphatase</fullName>
        <ecNumber evidence="4">3.6.1.22</ecNumber>
    </recommendedName>
</protein>
<dbReference type="AlphaFoldDB" id="A0A6G4EKI4"/>
<comment type="similarity">
    <text evidence="3">Belongs to the Nudix hydrolase family. NudC subfamily.</text>
</comment>